<sequence>MAHGRQKFALVGYSEDLEKRPLKFADPIPASRICSACGNIPRMTYTLVCGHTFCDSCCESCTTASECMCPLDGDVCDRDAVARIEYPAEQLLRRKVHCWNEANGCGVVLAASQVTEHVRHDCQHHVTHCPTCSATVLCRDVCAHLNSRCAALVLHAAPEPQQGTNDNEIAHLVAFERKVEQRVDEMDAKLAKLSLESGLQSDLQSDKLAELCHNINHLNETLRGQLSGAAVQTLDCLDWNEAAIKAVLANEKTLRERTGELDRKLAQLSLNCGSMSDKLVEVCSINVHLNKTLAEQFKQASDRNLAEMKALYVEKTEYLRTALNSELALVPSESTTDQRVMTGYAALKEKAAEDGGSSSMSDRVYLHRYLMCWGIEFIKEDESLFIGLSIQLHEGREDEFREWPFRKDLMLSIIHPETRQELLLHVEPSTEEYARKFYCRPIDGSNPPVRFRKAVVNRSDIESYGYVKRDQLLLRFEVI</sequence>
<evidence type="ECO:0000256" key="2">
    <source>
        <dbReference type="ARBA" id="ARBA00022833"/>
    </source>
</evidence>
<dbReference type="InterPro" id="IPR013083">
    <property type="entry name" value="Znf_RING/FYVE/PHD"/>
</dbReference>
<feature type="domain" description="RING-type" evidence="4">
    <location>
        <begin position="34"/>
        <end position="72"/>
    </location>
</feature>
<dbReference type="AlphaFoldDB" id="A0A9J6FUF3"/>
<keyword evidence="2" id="KW-0862">Zinc</keyword>
<dbReference type="InterPro" id="IPR049342">
    <property type="entry name" value="TRAF1-6_MATH_dom"/>
</dbReference>
<dbReference type="Pfam" id="PF21355">
    <property type="entry name" value="TRAF-mep_MATH"/>
    <property type="match status" value="1"/>
</dbReference>
<comment type="caution">
    <text evidence="5">The sequence shown here is derived from an EMBL/GenBank/DDBJ whole genome shotgun (WGS) entry which is preliminary data.</text>
</comment>
<accession>A0A9J6FUF3</accession>
<dbReference type="PANTHER" id="PTHR10131">
    <property type="entry name" value="TNF RECEPTOR ASSOCIATED FACTOR"/>
    <property type="match status" value="1"/>
</dbReference>
<gene>
    <name evidence="5" type="ORF">HPB48_017281</name>
</gene>
<dbReference type="EMBL" id="JABSTR010000003">
    <property type="protein sequence ID" value="KAH9365889.1"/>
    <property type="molecule type" value="Genomic_DNA"/>
</dbReference>
<organism evidence="5 6">
    <name type="scientific">Haemaphysalis longicornis</name>
    <name type="common">Bush tick</name>
    <dbReference type="NCBI Taxonomy" id="44386"/>
    <lineage>
        <taxon>Eukaryota</taxon>
        <taxon>Metazoa</taxon>
        <taxon>Ecdysozoa</taxon>
        <taxon>Arthropoda</taxon>
        <taxon>Chelicerata</taxon>
        <taxon>Arachnida</taxon>
        <taxon>Acari</taxon>
        <taxon>Parasitiformes</taxon>
        <taxon>Ixodida</taxon>
        <taxon>Ixodoidea</taxon>
        <taxon>Ixodidae</taxon>
        <taxon>Haemaphysalinae</taxon>
        <taxon>Haemaphysalis</taxon>
    </lineage>
</organism>
<dbReference type="VEuPathDB" id="VectorBase:HLOH_046289"/>
<dbReference type="GO" id="GO:0008270">
    <property type="term" value="F:zinc ion binding"/>
    <property type="evidence" value="ECO:0007669"/>
    <property type="project" value="UniProtKB-KW"/>
</dbReference>
<reference evidence="5 6" key="1">
    <citation type="journal article" date="2020" name="Cell">
        <title>Large-Scale Comparative Analyses of Tick Genomes Elucidate Their Genetic Diversity and Vector Capacities.</title>
        <authorList>
            <consortium name="Tick Genome and Microbiome Consortium (TIGMIC)"/>
            <person name="Jia N."/>
            <person name="Wang J."/>
            <person name="Shi W."/>
            <person name="Du L."/>
            <person name="Sun Y."/>
            <person name="Zhan W."/>
            <person name="Jiang J.F."/>
            <person name="Wang Q."/>
            <person name="Zhang B."/>
            <person name="Ji P."/>
            <person name="Bell-Sakyi L."/>
            <person name="Cui X.M."/>
            <person name="Yuan T.T."/>
            <person name="Jiang B.G."/>
            <person name="Yang W.F."/>
            <person name="Lam T.T."/>
            <person name="Chang Q.C."/>
            <person name="Ding S.J."/>
            <person name="Wang X.J."/>
            <person name="Zhu J.G."/>
            <person name="Ruan X.D."/>
            <person name="Zhao L."/>
            <person name="Wei J.T."/>
            <person name="Ye R.Z."/>
            <person name="Que T.C."/>
            <person name="Du C.H."/>
            <person name="Zhou Y.H."/>
            <person name="Cheng J.X."/>
            <person name="Dai P.F."/>
            <person name="Guo W.B."/>
            <person name="Han X.H."/>
            <person name="Huang E.J."/>
            <person name="Li L.F."/>
            <person name="Wei W."/>
            <person name="Gao Y.C."/>
            <person name="Liu J.Z."/>
            <person name="Shao H.Z."/>
            <person name="Wang X."/>
            <person name="Wang C.C."/>
            <person name="Yang T.C."/>
            <person name="Huo Q.B."/>
            <person name="Li W."/>
            <person name="Chen H.Y."/>
            <person name="Chen S.E."/>
            <person name="Zhou L.G."/>
            <person name="Ni X.B."/>
            <person name="Tian J.H."/>
            <person name="Sheng Y."/>
            <person name="Liu T."/>
            <person name="Pan Y.S."/>
            <person name="Xia L.Y."/>
            <person name="Li J."/>
            <person name="Zhao F."/>
            <person name="Cao W.C."/>
        </authorList>
    </citation>
    <scope>NUCLEOTIDE SEQUENCE [LARGE SCALE GENOMIC DNA]</scope>
    <source>
        <strain evidence="5">HaeL-2018</strain>
    </source>
</reference>
<dbReference type="CDD" id="cd16449">
    <property type="entry name" value="RING-HC"/>
    <property type="match status" value="1"/>
</dbReference>
<dbReference type="GO" id="GO:0043122">
    <property type="term" value="P:regulation of canonical NF-kappaB signal transduction"/>
    <property type="evidence" value="ECO:0007669"/>
    <property type="project" value="TreeGrafter"/>
</dbReference>
<protein>
    <recommendedName>
        <fullName evidence="4">RING-type domain-containing protein</fullName>
    </recommendedName>
</protein>
<dbReference type="SUPFAM" id="SSF57850">
    <property type="entry name" value="RING/U-box"/>
    <property type="match status" value="1"/>
</dbReference>
<dbReference type="Gene3D" id="2.60.210.10">
    <property type="entry name" value="Apoptosis, Tumor Necrosis Factor Receptor Associated Protein 2, Chain A"/>
    <property type="match status" value="1"/>
</dbReference>
<dbReference type="InterPro" id="IPR001841">
    <property type="entry name" value="Znf_RING"/>
</dbReference>
<dbReference type="PROSITE" id="PS50089">
    <property type="entry name" value="ZF_RING_2"/>
    <property type="match status" value="1"/>
</dbReference>
<dbReference type="Gene3D" id="3.30.40.10">
    <property type="entry name" value="Zinc/RING finger domain, C3HC4 (zinc finger)"/>
    <property type="match status" value="1"/>
</dbReference>
<keyword evidence="6" id="KW-1185">Reference proteome</keyword>
<dbReference type="PANTHER" id="PTHR10131:SF138">
    <property type="entry name" value="RE66324P"/>
    <property type="match status" value="1"/>
</dbReference>
<keyword evidence="1 3" id="KW-0479">Metal-binding</keyword>
<name>A0A9J6FUF3_HAELO</name>
<evidence type="ECO:0000313" key="5">
    <source>
        <dbReference type="EMBL" id="KAH9365889.1"/>
    </source>
</evidence>
<evidence type="ECO:0000313" key="6">
    <source>
        <dbReference type="Proteomes" id="UP000821853"/>
    </source>
</evidence>
<proteinExistence type="predicted"/>
<dbReference type="Proteomes" id="UP000821853">
    <property type="component" value="Unassembled WGS sequence"/>
</dbReference>
<dbReference type="SUPFAM" id="SSF49599">
    <property type="entry name" value="TRAF domain-like"/>
    <property type="match status" value="2"/>
</dbReference>
<dbReference type="InterPro" id="IPR008974">
    <property type="entry name" value="TRAF-like"/>
</dbReference>
<dbReference type="GO" id="GO:0009898">
    <property type="term" value="C:cytoplasmic side of plasma membrane"/>
    <property type="evidence" value="ECO:0007669"/>
    <property type="project" value="TreeGrafter"/>
</dbReference>
<dbReference type="OMA" id="TCMGREV"/>
<dbReference type="GO" id="GO:0005164">
    <property type="term" value="F:tumor necrosis factor receptor binding"/>
    <property type="evidence" value="ECO:0007669"/>
    <property type="project" value="TreeGrafter"/>
</dbReference>
<evidence type="ECO:0000259" key="4">
    <source>
        <dbReference type="PROSITE" id="PS50089"/>
    </source>
</evidence>
<evidence type="ECO:0000256" key="3">
    <source>
        <dbReference type="PROSITE-ProRule" id="PRU00175"/>
    </source>
</evidence>
<keyword evidence="1 3" id="KW-0863">Zinc-finger</keyword>
<evidence type="ECO:0000256" key="1">
    <source>
        <dbReference type="ARBA" id="ARBA00022771"/>
    </source>
</evidence>
<dbReference type="OrthoDB" id="10051587at2759"/>